<evidence type="ECO:0000313" key="2">
    <source>
        <dbReference type="EMBL" id="TDL19294.1"/>
    </source>
</evidence>
<feature type="compositionally biased region" description="Polar residues" evidence="1">
    <location>
        <begin position="250"/>
        <end position="270"/>
    </location>
</feature>
<keyword evidence="3" id="KW-1185">Reference proteome</keyword>
<feature type="region of interest" description="Disordered" evidence="1">
    <location>
        <begin position="1"/>
        <end position="65"/>
    </location>
</feature>
<feature type="region of interest" description="Disordered" evidence="1">
    <location>
        <begin position="228"/>
        <end position="270"/>
    </location>
</feature>
<feature type="compositionally biased region" description="Polar residues" evidence="1">
    <location>
        <begin position="13"/>
        <end position="27"/>
    </location>
</feature>
<reference evidence="2 3" key="1">
    <citation type="submission" date="2018-06" db="EMBL/GenBank/DDBJ databases">
        <title>A transcriptomic atlas of mushroom development highlights an independent origin of complex multicellularity.</title>
        <authorList>
            <consortium name="DOE Joint Genome Institute"/>
            <person name="Krizsan K."/>
            <person name="Almasi E."/>
            <person name="Merenyi Z."/>
            <person name="Sahu N."/>
            <person name="Viragh M."/>
            <person name="Koszo T."/>
            <person name="Mondo S."/>
            <person name="Kiss B."/>
            <person name="Balint B."/>
            <person name="Kues U."/>
            <person name="Barry K."/>
            <person name="Hegedus J.C."/>
            <person name="Henrissat B."/>
            <person name="Johnson J."/>
            <person name="Lipzen A."/>
            <person name="Ohm R."/>
            <person name="Nagy I."/>
            <person name="Pangilinan J."/>
            <person name="Yan J."/>
            <person name="Xiong Y."/>
            <person name="Grigoriev I.V."/>
            <person name="Hibbett D.S."/>
            <person name="Nagy L.G."/>
        </authorList>
    </citation>
    <scope>NUCLEOTIDE SEQUENCE [LARGE SCALE GENOMIC DNA]</scope>
    <source>
        <strain evidence="2 3">SZMC22713</strain>
    </source>
</reference>
<accession>A0A4Y7PV55</accession>
<dbReference type="VEuPathDB" id="FungiDB:BD410DRAFT_842204"/>
<sequence length="270" mass="29305">MKGNERSPLIKTDPTSPSTVPQRCTTRQSHRTKPTSRDSQIHNKNPFRLPSPEFEGQCSGSPNTSISMNRIVLSTDALAGILYHEREVAQQSEQLWWDEDERVADFTNIQGAISFTHLPSYTSFSLSTSALELSAPPATTPASPLSTTPNSHPASQGTHSTPSDILTQMLHDELGLTNALLFEAVINKLLSREMEDVIMMKRLSSSLGYSSALAFLPGFGGGKGVVVSEEDEEGVEDERTRDGGILPASLTRSNSKTRQQPSTMSTAKSA</sequence>
<evidence type="ECO:0000256" key="1">
    <source>
        <dbReference type="SAM" id="MobiDB-lite"/>
    </source>
</evidence>
<name>A0A4Y7PV55_9AGAM</name>
<evidence type="ECO:0000313" key="3">
    <source>
        <dbReference type="Proteomes" id="UP000294933"/>
    </source>
</evidence>
<feature type="region of interest" description="Disordered" evidence="1">
    <location>
        <begin position="135"/>
        <end position="162"/>
    </location>
</feature>
<organism evidence="2 3">
    <name type="scientific">Rickenella mellea</name>
    <dbReference type="NCBI Taxonomy" id="50990"/>
    <lineage>
        <taxon>Eukaryota</taxon>
        <taxon>Fungi</taxon>
        <taxon>Dikarya</taxon>
        <taxon>Basidiomycota</taxon>
        <taxon>Agaricomycotina</taxon>
        <taxon>Agaricomycetes</taxon>
        <taxon>Hymenochaetales</taxon>
        <taxon>Rickenellaceae</taxon>
        <taxon>Rickenella</taxon>
    </lineage>
</organism>
<feature type="compositionally biased region" description="Polar residues" evidence="1">
    <location>
        <begin position="150"/>
        <end position="162"/>
    </location>
</feature>
<feature type="compositionally biased region" description="Low complexity" evidence="1">
    <location>
        <begin position="135"/>
        <end position="149"/>
    </location>
</feature>
<protein>
    <submittedName>
        <fullName evidence="2">Uncharacterized protein</fullName>
    </submittedName>
</protein>
<dbReference type="AlphaFoldDB" id="A0A4Y7PV55"/>
<dbReference type="EMBL" id="ML170198">
    <property type="protein sequence ID" value="TDL19294.1"/>
    <property type="molecule type" value="Genomic_DNA"/>
</dbReference>
<proteinExistence type="predicted"/>
<gene>
    <name evidence="2" type="ORF">BD410DRAFT_842204</name>
</gene>
<dbReference type="Proteomes" id="UP000294933">
    <property type="component" value="Unassembled WGS sequence"/>
</dbReference>